<dbReference type="PANTHER" id="PTHR24064">
    <property type="entry name" value="SOLUTE CARRIER FAMILY 22 MEMBER"/>
    <property type="match status" value="1"/>
</dbReference>
<evidence type="ECO:0000256" key="1">
    <source>
        <dbReference type="ARBA" id="ARBA00004141"/>
    </source>
</evidence>
<dbReference type="AlphaFoldDB" id="A0A1B6MRI4"/>
<dbReference type="InterPro" id="IPR005829">
    <property type="entry name" value="Sugar_transporter_CS"/>
</dbReference>
<dbReference type="InterPro" id="IPR036259">
    <property type="entry name" value="MFS_trans_sf"/>
</dbReference>
<feature type="transmembrane region" description="Helical" evidence="5">
    <location>
        <begin position="454"/>
        <end position="474"/>
    </location>
</feature>
<gene>
    <name evidence="7" type="ORF">g.36369</name>
</gene>
<feature type="transmembrane region" description="Helical" evidence="5">
    <location>
        <begin position="419"/>
        <end position="442"/>
    </location>
</feature>
<dbReference type="GO" id="GO:0016020">
    <property type="term" value="C:membrane"/>
    <property type="evidence" value="ECO:0007669"/>
    <property type="project" value="UniProtKB-SubCell"/>
</dbReference>
<proteinExistence type="predicted"/>
<dbReference type="SUPFAM" id="SSF103473">
    <property type="entry name" value="MFS general substrate transporter"/>
    <property type="match status" value="1"/>
</dbReference>
<dbReference type="CDD" id="cd17317">
    <property type="entry name" value="MFS_SLC22"/>
    <property type="match status" value="1"/>
</dbReference>
<dbReference type="Gene3D" id="1.20.1250.20">
    <property type="entry name" value="MFS general substrate transporter like domains"/>
    <property type="match status" value="1"/>
</dbReference>
<evidence type="ECO:0000313" key="7">
    <source>
        <dbReference type="EMBL" id="JAT38509.1"/>
    </source>
</evidence>
<keyword evidence="4 5" id="KW-0472">Membrane</keyword>
<dbReference type="PROSITE" id="PS00216">
    <property type="entry name" value="SUGAR_TRANSPORT_1"/>
    <property type="match status" value="1"/>
</dbReference>
<reference evidence="7" key="1">
    <citation type="submission" date="2015-11" db="EMBL/GenBank/DDBJ databases">
        <title>De novo transcriptome assembly of four potential Pierce s Disease insect vectors from Arizona vineyards.</title>
        <authorList>
            <person name="Tassone E.E."/>
        </authorList>
    </citation>
    <scope>NUCLEOTIDE SEQUENCE</scope>
</reference>
<feature type="transmembrane region" description="Helical" evidence="5">
    <location>
        <begin position="20"/>
        <end position="38"/>
    </location>
</feature>
<comment type="subcellular location">
    <subcellularLocation>
        <location evidence="1">Membrane</location>
        <topology evidence="1">Multi-pass membrane protein</topology>
    </subcellularLocation>
</comment>
<feature type="transmembrane region" description="Helical" evidence="5">
    <location>
        <begin position="480"/>
        <end position="502"/>
    </location>
</feature>
<feature type="transmembrane region" description="Helical" evidence="5">
    <location>
        <begin position="227"/>
        <end position="245"/>
    </location>
</feature>
<evidence type="ECO:0000256" key="5">
    <source>
        <dbReference type="SAM" id="Phobius"/>
    </source>
</evidence>
<feature type="domain" description="Major facilitator superfamily (MFS) profile" evidence="6">
    <location>
        <begin position="88"/>
        <end position="507"/>
    </location>
</feature>
<organism evidence="7">
    <name type="scientific">Graphocephala atropunctata</name>
    <dbReference type="NCBI Taxonomy" id="36148"/>
    <lineage>
        <taxon>Eukaryota</taxon>
        <taxon>Metazoa</taxon>
        <taxon>Ecdysozoa</taxon>
        <taxon>Arthropoda</taxon>
        <taxon>Hexapoda</taxon>
        <taxon>Insecta</taxon>
        <taxon>Pterygota</taxon>
        <taxon>Neoptera</taxon>
        <taxon>Paraneoptera</taxon>
        <taxon>Hemiptera</taxon>
        <taxon>Auchenorrhyncha</taxon>
        <taxon>Membracoidea</taxon>
        <taxon>Cicadellidae</taxon>
        <taxon>Cicadellinae</taxon>
        <taxon>Cicadellini</taxon>
        <taxon>Graphocephala</taxon>
    </lineage>
</organism>
<feature type="transmembrane region" description="Helical" evidence="5">
    <location>
        <begin position="140"/>
        <end position="157"/>
    </location>
</feature>
<feature type="transmembrane region" description="Helical" evidence="5">
    <location>
        <begin position="338"/>
        <end position="359"/>
    </location>
</feature>
<feature type="transmembrane region" description="Helical" evidence="5">
    <location>
        <begin position="365"/>
        <end position="387"/>
    </location>
</feature>
<dbReference type="InterPro" id="IPR020846">
    <property type="entry name" value="MFS_dom"/>
</dbReference>
<accession>A0A1B6MRI4</accession>
<evidence type="ECO:0000256" key="4">
    <source>
        <dbReference type="ARBA" id="ARBA00023136"/>
    </source>
</evidence>
<feature type="transmembrane region" description="Helical" evidence="5">
    <location>
        <begin position="194"/>
        <end position="215"/>
    </location>
</feature>
<dbReference type="EMBL" id="GEBQ01001468">
    <property type="protein sequence ID" value="JAT38509.1"/>
    <property type="molecule type" value="Transcribed_RNA"/>
</dbReference>
<keyword evidence="3 5" id="KW-1133">Transmembrane helix</keyword>
<evidence type="ECO:0000256" key="3">
    <source>
        <dbReference type="ARBA" id="ARBA00022989"/>
    </source>
</evidence>
<sequence length="530" mass="58123">MGEAADPIAQLIGNFGRWQFMLTFLLSLFNFPCTFHIFSPTFQGSPGDFWCARPSAFRDVEVGLWKNISGRKTNVDGEDRYDPCWVKDVNLSDVTALTNGTLTSFRRCDRWEYDLTSGKSIASEWDLVCENSQMINVAEMMFLVGVALGGIFSGYFSDRFGRKIALMISLVLQITLGLVLAVTESLTVYMAGRAVLGFVCVSVVFSGFVLCMELVGGKWLTISGVSYLFPLPFSYIAISAIAYYLRDWRHLQLAITLSALPFLLLWWVLPESPRWLLATGQTERTVKVLEDAARFNKITLPSNIDKILKQAAPSDSETGAKGGIIDLFRTPAIRKISLILYVVWFSTYLVYYGLVLNLSKLGGNVYLNSVISGAVEFPAILLSIFILLKLGRRLPLSLSLIGAGIACLLTTPVPGDYQWLTILFAMVGKFCVSSSNVVTPVFTAELFPTVMRNLGVGSSNVPAGVALMLVPYLWNLKDMYGPMPMGVLGVFGIVGGLAVLLLPETNDAGLTDTVQQVGEKPAEKSETTKA</sequence>
<feature type="transmembrane region" description="Helical" evidence="5">
    <location>
        <begin position="251"/>
        <end position="269"/>
    </location>
</feature>
<keyword evidence="2 5" id="KW-0812">Transmembrane</keyword>
<evidence type="ECO:0000259" key="6">
    <source>
        <dbReference type="PROSITE" id="PS50850"/>
    </source>
</evidence>
<name>A0A1B6MRI4_9HEMI</name>
<dbReference type="Pfam" id="PF00083">
    <property type="entry name" value="Sugar_tr"/>
    <property type="match status" value="1"/>
</dbReference>
<dbReference type="PROSITE" id="PS50850">
    <property type="entry name" value="MFS"/>
    <property type="match status" value="1"/>
</dbReference>
<feature type="transmembrane region" description="Helical" evidence="5">
    <location>
        <begin position="164"/>
        <end position="182"/>
    </location>
</feature>
<dbReference type="GO" id="GO:0022857">
    <property type="term" value="F:transmembrane transporter activity"/>
    <property type="evidence" value="ECO:0007669"/>
    <property type="project" value="InterPro"/>
</dbReference>
<feature type="transmembrane region" description="Helical" evidence="5">
    <location>
        <begin position="394"/>
        <end position="413"/>
    </location>
</feature>
<dbReference type="InterPro" id="IPR005828">
    <property type="entry name" value="MFS_sugar_transport-like"/>
</dbReference>
<evidence type="ECO:0000256" key="2">
    <source>
        <dbReference type="ARBA" id="ARBA00022692"/>
    </source>
</evidence>
<protein>
    <recommendedName>
        <fullName evidence="6">Major facilitator superfamily (MFS) profile domain-containing protein</fullName>
    </recommendedName>
</protein>